<evidence type="ECO:0000313" key="3">
    <source>
        <dbReference type="Proteomes" id="UP001300502"/>
    </source>
</evidence>
<dbReference type="GO" id="GO:0009507">
    <property type="term" value="C:chloroplast"/>
    <property type="evidence" value="ECO:0007669"/>
    <property type="project" value="TreeGrafter"/>
</dbReference>
<dbReference type="Proteomes" id="UP001300502">
    <property type="component" value="Unassembled WGS sequence"/>
</dbReference>
<dbReference type="Pfam" id="PF12697">
    <property type="entry name" value="Abhydrolase_6"/>
    <property type="match status" value="1"/>
</dbReference>
<dbReference type="PANTHER" id="PTHR46438">
    <property type="entry name" value="ALPHA/BETA-HYDROLASES SUPERFAMILY PROTEIN"/>
    <property type="match status" value="1"/>
</dbReference>
<dbReference type="GO" id="GO:0015994">
    <property type="term" value="P:chlorophyll metabolic process"/>
    <property type="evidence" value="ECO:0007669"/>
    <property type="project" value="TreeGrafter"/>
</dbReference>
<organism evidence="2 3">
    <name type="scientific">Galdieria yellowstonensis</name>
    <dbReference type="NCBI Taxonomy" id="3028027"/>
    <lineage>
        <taxon>Eukaryota</taxon>
        <taxon>Rhodophyta</taxon>
        <taxon>Bangiophyceae</taxon>
        <taxon>Galdieriales</taxon>
        <taxon>Galdieriaceae</taxon>
        <taxon>Galdieria</taxon>
    </lineage>
</organism>
<reference evidence="2 3" key="1">
    <citation type="submission" date="2022-07" db="EMBL/GenBank/DDBJ databases">
        <title>Genome-wide signatures of adaptation to extreme environments.</title>
        <authorList>
            <person name="Cho C.H."/>
            <person name="Yoon H.S."/>
        </authorList>
    </citation>
    <scope>NUCLEOTIDE SEQUENCE [LARGE SCALE GENOMIC DNA]</scope>
    <source>
        <strain evidence="2 3">108.79 E11</strain>
    </source>
</reference>
<feature type="domain" description="AB hydrolase-1" evidence="1">
    <location>
        <begin position="72"/>
        <end position="325"/>
    </location>
</feature>
<dbReference type="SUPFAM" id="SSF53474">
    <property type="entry name" value="alpha/beta-Hydrolases"/>
    <property type="match status" value="1"/>
</dbReference>
<dbReference type="AlphaFoldDB" id="A0AAV9IKZ0"/>
<keyword evidence="3" id="KW-1185">Reference proteome</keyword>
<comment type="caution">
    <text evidence="2">The sequence shown here is derived from an EMBL/GenBank/DDBJ whole genome shotgun (WGS) entry which is preliminary data.</text>
</comment>
<dbReference type="InterPro" id="IPR029058">
    <property type="entry name" value="AB_hydrolase_fold"/>
</dbReference>
<protein>
    <recommendedName>
        <fullName evidence="1">AB hydrolase-1 domain-containing protein</fullName>
    </recommendedName>
</protein>
<evidence type="ECO:0000259" key="1">
    <source>
        <dbReference type="Pfam" id="PF12697"/>
    </source>
</evidence>
<sequence length="339" mass="38714">MSMENNNRQQTTVPLTTLETNKVPESSKNKHFYVKFQNIPKSLKDMEFLTFKWKGKYNINYFVDGADSSAPVLLVHGFGASIGHWRKNIPFFLEAGYQVYAVDLIGFGASEKPQLEEYSLDIWKELLLDFCNVMQPKKKWLLCGNSIGALLCLMVAHDSPQLVDSLILLNCAGGLTSFRESELSFPGSLLYRLVRLLLFNSITGPLFFRRFRTRENILKLLYQVYIDKNAVDDYLLEILHLPSLDKGAEHVFLKTLGGSPGPTPEELLPNINCPILMLWGEDDPWTPYQKGFHPGIKFPQYNKNLELIPLPKTGHCPHDEAPEQVHSIVLSWLHKYTKN</sequence>
<dbReference type="Gene3D" id="3.40.50.1820">
    <property type="entry name" value="alpha/beta hydrolase"/>
    <property type="match status" value="1"/>
</dbReference>
<dbReference type="InterPro" id="IPR000073">
    <property type="entry name" value="AB_hydrolase_1"/>
</dbReference>
<dbReference type="GO" id="GO:0047746">
    <property type="term" value="F:chlorophyllase activity"/>
    <property type="evidence" value="ECO:0007669"/>
    <property type="project" value="TreeGrafter"/>
</dbReference>
<dbReference type="PANTHER" id="PTHR46438:SF7">
    <property type="entry name" value="ALPHA_BETA-HYDROLASES SUPERFAMILY PROTEIN"/>
    <property type="match status" value="1"/>
</dbReference>
<accession>A0AAV9IKZ0</accession>
<dbReference type="PRINTS" id="PR00111">
    <property type="entry name" value="ABHYDROLASE"/>
</dbReference>
<dbReference type="EMBL" id="JANCYU010000058">
    <property type="protein sequence ID" value="KAK4528004.1"/>
    <property type="molecule type" value="Genomic_DNA"/>
</dbReference>
<proteinExistence type="predicted"/>
<evidence type="ECO:0000313" key="2">
    <source>
        <dbReference type="EMBL" id="KAK4528004.1"/>
    </source>
</evidence>
<name>A0AAV9IKZ0_9RHOD</name>
<gene>
    <name evidence="2" type="ORF">GAYE_SCF47G5938</name>
</gene>